<keyword evidence="14" id="KW-1185">Reference proteome</keyword>
<dbReference type="GO" id="GO:0007131">
    <property type="term" value="P:reciprocal meiotic recombination"/>
    <property type="evidence" value="ECO:0007669"/>
    <property type="project" value="TreeGrafter"/>
</dbReference>
<dbReference type="Pfam" id="PF04406">
    <property type="entry name" value="TP6A_N"/>
    <property type="match status" value="1"/>
</dbReference>
<evidence type="ECO:0000256" key="8">
    <source>
        <dbReference type="ARBA" id="ARBA00023125"/>
    </source>
</evidence>
<comment type="catalytic activity">
    <reaction evidence="1 10">
        <text>ATP-dependent breakage, passage and rejoining of double-stranded DNA.</text>
        <dbReference type="EC" id="5.6.2.2"/>
    </reaction>
</comment>
<evidence type="ECO:0000256" key="6">
    <source>
        <dbReference type="ARBA" id="ARBA00022842"/>
    </source>
</evidence>
<dbReference type="GO" id="GO:0005524">
    <property type="term" value="F:ATP binding"/>
    <property type="evidence" value="ECO:0007669"/>
    <property type="project" value="InterPro"/>
</dbReference>
<dbReference type="PANTHER" id="PTHR10848">
    <property type="entry name" value="MEIOTIC RECOMBINATION PROTEIN SPO11"/>
    <property type="match status" value="1"/>
</dbReference>
<evidence type="ECO:0000256" key="1">
    <source>
        <dbReference type="ARBA" id="ARBA00000185"/>
    </source>
</evidence>
<dbReference type="PRINTS" id="PR01550">
    <property type="entry name" value="TOP6AFAMILY"/>
</dbReference>
<dbReference type="CDD" id="cd00223">
    <property type="entry name" value="TOPRIM_TopoIIB_SPO"/>
    <property type="match status" value="1"/>
</dbReference>
<evidence type="ECO:0000256" key="4">
    <source>
        <dbReference type="ARBA" id="ARBA00012895"/>
    </source>
</evidence>
<evidence type="ECO:0000256" key="10">
    <source>
        <dbReference type="PROSITE-ProRule" id="PRU01385"/>
    </source>
</evidence>
<sequence>MSLQDVAPPYSPANQQVLTYIEATFNQIIQDIQSDECQKVAIVLRRITSITPYHDHEDSMRLKWHIQDTEVVYNFPGKNKDEAWRFACLARILSEIHTAINQGVVVTKRDIFYHDPALFKQQATVDRYVDDIAHTCGVTRRDLNVTASPKGLVAGLRPSNAPDEIAIIHDGCDLIASDDLETINWVLVIEKEAKGYPDLTTRRFLRALVDHCQPHAKVFGLFDNDPDGIRILKCYLYGSKAMAQEQACILPELEWIGLKSEDLVTIPEAENLCLPMSTRDRTVAVSMLNSEEWRDEDGRSLPMLSGCHLELQRMLWLNRKAEIQIVDEMVGGLYGWLTRTLSVRLEDVQIRPEYVESF</sequence>
<dbReference type="AlphaFoldDB" id="A0AAV9NFR4"/>
<evidence type="ECO:0000256" key="7">
    <source>
        <dbReference type="ARBA" id="ARBA00023029"/>
    </source>
</evidence>
<feature type="domain" description="Topoisomerase 6 subunit A/Spo11 TOPRIM" evidence="12">
    <location>
        <begin position="192"/>
        <end position="327"/>
    </location>
</feature>
<keyword evidence="6" id="KW-0460">Magnesium</keyword>
<comment type="cofactor">
    <cofactor evidence="2">
        <name>Mg(2+)</name>
        <dbReference type="ChEBI" id="CHEBI:18420"/>
    </cofactor>
</comment>
<keyword evidence="7 10" id="KW-0799">Topoisomerase</keyword>
<comment type="caution">
    <text evidence="13">The sequence shown here is derived from an EMBL/GenBank/DDBJ whole genome shotgun (WGS) entry which is preliminary data.</text>
</comment>
<dbReference type="InterPro" id="IPR002815">
    <property type="entry name" value="Spo11/TopoVI_A"/>
</dbReference>
<evidence type="ECO:0000256" key="5">
    <source>
        <dbReference type="ARBA" id="ARBA00022723"/>
    </source>
</evidence>
<dbReference type="Gene3D" id="3.40.1360.10">
    <property type="match status" value="1"/>
</dbReference>
<dbReference type="InterPro" id="IPR036078">
    <property type="entry name" value="Spo11/TopoVI_A_sf"/>
</dbReference>
<dbReference type="GO" id="GO:0003918">
    <property type="term" value="F:DNA topoisomerase type II (double strand cut, ATP-hydrolyzing) activity"/>
    <property type="evidence" value="ECO:0007669"/>
    <property type="project" value="UniProtKB-UniRule"/>
</dbReference>
<dbReference type="EC" id="5.6.2.2" evidence="4"/>
<reference evidence="13 14" key="1">
    <citation type="submission" date="2023-08" db="EMBL/GenBank/DDBJ databases">
        <title>Black Yeasts Isolated from many extreme environments.</title>
        <authorList>
            <person name="Coleine C."/>
            <person name="Stajich J.E."/>
            <person name="Selbmann L."/>
        </authorList>
    </citation>
    <scope>NUCLEOTIDE SEQUENCE [LARGE SCALE GENOMIC DNA]</scope>
    <source>
        <strain evidence="13 14">CCFEE 5792</strain>
    </source>
</reference>
<dbReference type="PROSITE" id="PS52041">
    <property type="entry name" value="TOPO_IIB"/>
    <property type="match status" value="1"/>
</dbReference>
<dbReference type="InterPro" id="IPR034136">
    <property type="entry name" value="TOPRIM_Topo6A/Spo11"/>
</dbReference>
<dbReference type="Gene3D" id="1.10.10.10">
    <property type="entry name" value="Winged helix-like DNA-binding domain superfamily/Winged helix DNA-binding domain"/>
    <property type="match status" value="1"/>
</dbReference>
<evidence type="ECO:0000313" key="14">
    <source>
        <dbReference type="Proteomes" id="UP001358417"/>
    </source>
</evidence>
<evidence type="ECO:0000256" key="9">
    <source>
        <dbReference type="ARBA" id="ARBA00023235"/>
    </source>
</evidence>
<keyword evidence="8 10" id="KW-0238">DNA-binding</keyword>
<accession>A0AAV9NFR4</accession>
<evidence type="ECO:0000313" key="13">
    <source>
        <dbReference type="EMBL" id="KAK5056747.1"/>
    </source>
</evidence>
<evidence type="ECO:0000256" key="2">
    <source>
        <dbReference type="ARBA" id="ARBA00001946"/>
    </source>
</evidence>
<dbReference type="InterPro" id="IPR013049">
    <property type="entry name" value="Spo11/TopoVI_A_N"/>
</dbReference>
<keyword evidence="5" id="KW-0479">Metal-binding</keyword>
<name>A0AAV9NFR4_9EURO</name>
<dbReference type="GO" id="GO:0000706">
    <property type="term" value="P:meiotic DNA double-strand break processing"/>
    <property type="evidence" value="ECO:0007669"/>
    <property type="project" value="TreeGrafter"/>
</dbReference>
<dbReference type="GO" id="GO:0046872">
    <property type="term" value="F:metal ion binding"/>
    <property type="evidence" value="ECO:0007669"/>
    <property type="project" value="UniProtKB-KW"/>
</dbReference>
<evidence type="ECO:0000259" key="12">
    <source>
        <dbReference type="Pfam" id="PF21180"/>
    </source>
</evidence>
<protein>
    <recommendedName>
        <fullName evidence="4">DNA topoisomerase (ATP-hydrolyzing)</fullName>
        <ecNumber evidence="4">5.6.2.2</ecNumber>
    </recommendedName>
</protein>
<gene>
    <name evidence="13" type="ORF">LTR84_012279</name>
</gene>
<dbReference type="GO" id="GO:0042138">
    <property type="term" value="P:meiotic DNA double-strand break formation"/>
    <property type="evidence" value="ECO:0007669"/>
    <property type="project" value="TreeGrafter"/>
</dbReference>
<dbReference type="GeneID" id="89980426"/>
<dbReference type="GO" id="GO:0000228">
    <property type="term" value="C:nuclear chromosome"/>
    <property type="evidence" value="ECO:0007669"/>
    <property type="project" value="TreeGrafter"/>
</dbReference>
<dbReference type="SUPFAM" id="SSF56726">
    <property type="entry name" value="DNA topoisomerase IV, alpha subunit"/>
    <property type="match status" value="1"/>
</dbReference>
<evidence type="ECO:0000256" key="3">
    <source>
        <dbReference type="ARBA" id="ARBA00006559"/>
    </source>
</evidence>
<dbReference type="Pfam" id="PF21180">
    <property type="entry name" value="TOP6A-Spo11_Toprim"/>
    <property type="match status" value="1"/>
</dbReference>
<dbReference type="EMBL" id="JAVRRD010000007">
    <property type="protein sequence ID" value="KAK5056747.1"/>
    <property type="molecule type" value="Genomic_DNA"/>
</dbReference>
<dbReference type="InterPro" id="IPR036388">
    <property type="entry name" value="WH-like_DNA-bd_sf"/>
</dbReference>
<feature type="active site" description="O-(5'-phospho-DNA)-tyrosine intermediate" evidence="10">
    <location>
        <position position="113"/>
    </location>
</feature>
<dbReference type="Proteomes" id="UP001358417">
    <property type="component" value="Unassembled WGS sequence"/>
</dbReference>
<dbReference type="PANTHER" id="PTHR10848:SF0">
    <property type="entry name" value="MEIOTIC RECOMBINATION PROTEIN SPO11"/>
    <property type="match status" value="1"/>
</dbReference>
<dbReference type="GO" id="GO:0003677">
    <property type="term" value="F:DNA binding"/>
    <property type="evidence" value="ECO:0007669"/>
    <property type="project" value="UniProtKB-UniRule"/>
</dbReference>
<evidence type="ECO:0000259" key="11">
    <source>
        <dbReference type="Pfam" id="PF04406"/>
    </source>
</evidence>
<feature type="domain" description="Spo11/DNA topoisomerase VI subunit A N-terminal" evidence="11">
    <location>
        <begin position="84"/>
        <end position="145"/>
    </location>
</feature>
<keyword evidence="9 10" id="KW-0413">Isomerase</keyword>
<proteinExistence type="inferred from homology"/>
<comment type="similarity">
    <text evidence="3 10">Belongs to the TOP6A family.</text>
</comment>
<organism evidence="13 14">
    <name type="scientific">Exophiala bonariae</name>
    <dbReference type="NCBI Taxonomy" id="1690606"/>
    <lineage>
        <taxon>Eukaryota</taxon>
        <taxon>Fungi</taxon>
        <taxon>Dikarya</taxon>
        <taxon>Ascomycota</taxon>
        <taxon>Pezizomycotina</taxon>
        <taxon>Eurotiomycetes</taxon>
        <taxon>Chaetothyriomycetidae</taxon>
        <taxon>Chaetothyriales</taxon>
        <taxon>Herpotrichiellaceae</taxon>
        <taxon>Exophiala</taxon>
    </lineage>
</organism>
<dbReference type="RefSeq" id="XP_064708463.1">
    <property type="nucleotide sequence ID" value="XM_064855803.1"/>
</dbReference>